<dbReference type="PANTHER" id="PTHR12346:SF0">
    <property type="entry name" value="SIN3A, ISOFORM G"/>
    <property type="match status" value="1"/>
</dbReference>
<dbReference type="SUPFAM" id="SSF47762">
    <property type="entry name" value="PAH2 domain"/>
    <property type="match status" value="1"/>
</dbReference>
<reference evidence="5 6" key="1">
    <citation type="journal article" date="2016" name="Mol. Biol. Evol.">
        <title>Comparative Genomics of Early-Diverging Mushroom-Forming Fungi Provides Insights into the Origins of Lignocellulose Decay Capabilities.</title>
        <authorList>
            <person name="Nagy L.G."/>
            <person name="Riley R."/>
            <person name="Tritt A."/>
            <person name="Adam C."/>
            <person name="Daum C."/>
            <person name="Floudas D."/>
            <person name="Sun H."/>
            <person name="Yadav J.S."/>
            <person name="Pangilinan J."/>
            <person name="Larsson K.H."/>
            <person name="Matsuura K."/>
            <person name="Barry K."/>
            <person name="Labutti K."/>
            <person name="Kuo R."/>
            <person name="Ohm R.A."/>
            <person name="Bhattacharya S.S."/>
            <person name="Shirouzu T."/>
            <person name="Yoshinaga Y."/>
            <person name="Martin F.M."/>
            <person name="Grigoriev I.V."/>
            <person name="Hibbett D.S."/>
        </authorList>
    </citation>
    <scope>NUCLEOTIDE SEQUENCE [LARGE SCALE GENOMIC DNA]</scope>
    <source>
        <strain evidence="5 6">HHB12029</strain>
    </source>
</reference>
<dbReference type="GO" id="GO:0003714">
    <property type="term" value="F:transcription corepressor activity"/>
    <property type="evidence" value="ECO:0007669"/>
    <property type="project" value="InterPro"/>
</dbReference>
<keyword evidence="2" id="KW-0678">Repressor</keyword>
<protein>
    <submittedName>
        <fullName evidence="5">PAH2 domain-containing protein</fullName>
    </submittedName>
</protein>
<evidence type="ECO:0000256" key="4">
    <source>
        <dbReference type="PROSITE-ProRule" id="PRU00810"/>
    </source>
</evidence>
<dbReference type="Pfam" id="PF02671">
    <property type="entry name" value="PAH"/>
    <property type="match status" value="1"/>
</dbReference>
<evidence type="ECO:0000313" key="6">
    <source>
        <dbReference type="Proteomes" id="UP000077266"/>
    </source>
</evidence>
<comment type="subcellular location">
    <subcellularLocation>
        <location evidence="1 4">Nucleus</location>
    </subcellularLocation>
</comment>
<dbReference type="GO" id="GO:0000785">
    <property type="term" value="C:chromatin"/>
    <property type="evidence" value="ECO:0007669"/>
    <property type="project" value="TreeGrafter"/>
</dbReference>
<gene>
    <name evidence="5" type="ORF">EXIGLDRAFT_581052</name>
</gene>
<feature type="non-terminal residue" evidence="5">
    <location>
        <position position="1"/>
    </location>
</feature>
<dbReference type="PANTHER" id="PTHR12346">
    <property type="entry name" value="SIN3B-RELATED"/>
    <property type="match status" value="1"/>
</dbReference>
<keyword evidence="3 4" id="KW-0539">Nucleus</keyword>
<dbReference type="InParanoid" id="A0A165MHK1"/>
<accession>A0A165MHK1</accession>
<sequence length="73" mass="8479">LDVEDALAYLDRVKHEFLDTPEMYNRFLDIMKRFKAGQIDTPQAVAQITELFEGRSELIEGFNVFLPSGYHID</sequence>
<dbReference type="STRING" id="1314781.A0A165MHK1"/>
<evidence type="ECO:0000313" key="5">
    <source>
        <dbReference type="EMBL" id="KZV99276.1"/>
    </source>
</evidence>
<dbReference type="InterPro" id="IPR039774">
    <property type="entry name" value="Sin3-like"/>
</dbReference>
<organism evidence="5 6">
    <name type="scientific">Exidia glandulosa HHB12029</name>
    <dbReference type="NCBI Taxonomy" id="1314781"/>
    <lineage>
        <taxon>Eukaryota</taxon>
        <taxon>Fungi</taxon>
        <taxon>Dikarya</taxon>
        <taxon>Basidiomycota</taxon>
        <taxon>Agaricomycotina</taxon>
        <taxon>Agaricomycetes</taxon>
        <taxon>Auriculariales</taxon>
        <taxon>Exidiaceae</taxon>
        <taxon>Exidia</taxon>
    </lineage>
</organism>
<evidence type="ECO:0000256" key="2">
    <source>
        <dbReference type="ARBA" id="ARBA00022491"/>
    </source>
</evidence>
<dbReference type="GO" id="GO:0000118">
    <property type="term" value="C:histone deacetylase complex"/>
    <property type="evidence" value="ECO:0007669"/>
    <property type="project" value="TreeGrafter"/>
</dbReference>
<dbReference type="AlphaFoldDB" id="A0A165MHK1"/>
<dbReference type="Proteomes" id="UP000077266">
    <property type="component" value="Unassembled WGS sequence"/>
</dbReference>
<proteinExistence type="predicted"/>
<dbReference type="PROSITE" id="PS51477">
    <property type="entry name" value="PAH"/>
    <property type="match status" value="1"/>
</dbReference>
<dbReference type="OrthoDB" id="10265969at2759"/>
<keyword evidence="6" id="KW-1185">Reference proteome</keyword>
<dbReference type="EMBL" id="KV425911">
    <property type="protein sequence ID" value="KZV99276.1"/>
    <property type="molecule type" value="Genomic_DNA"/>
</dbReference>
<evidence type="ECO:0000256" key="3">
    <source>
        <dbReference type="ARBA" id="ARBA00023242"/>
    </source>
</evidence>
<dbReference type="Gene3D" id="1.20.1160.11">
    <property type="entry name" value="Paired amphipathic helix"/>
    <property type="match status" value="1"/>
</dbReference>
<evidence type="ECO:0000256" key="1">
    <source>
        <dbReference type="ARBA" id="ARBA00004123"/>
    </source>
</evidence>
<feature type="non-terminal residue" evidence="5">
    <location>
        <position position="73"/>
    </location>
</feature>
<dbReference type="InterPro" id="IPR003822">
    <property type="entry name" value="PAH"/>
</dbReference>
<dbReference type="FunFam" id="1.20.1160.11:FF:000001">
    <property type="entry name" value="Paired amphipathic helix protein Sin3"/>
    <property type="match status" value="1"/>
</dbReference>
<name>A0A165MHK1_EXIGL</name>
<dbReference type="GO" id="GO:0000122">
    <property type="term" value="P:negative regulation of transcription by RNA polymerase II"/>
    <property type="evidence" value="ECO:0007669"/>
    <property type="project" value="TreeGrafter"/>
</dbReference>
<dbReference type="InterPro" id="IPR036600">
    <property type="entry name" value="PAH_sf"/>
</dbReference>